<dbReference type="AlphaFoldDB" id="A0A5B2TBD6"/>
<reference evidence="1 2" key="1">
    <citation type="journal article" date="2015" name="Int. J. Syst. Evol. Microbiol.">
        <title>Roseomonas oryzae sp. nov., isolated from paddy rhizosphere soil.</title>
        <authorList>
            <person name="Ramaprasad E.V."/>
            <person name="Sasikala Ch."/>
            <person name="Ramana Ch.V."/>
        </authorList>
    </citation>
    <scope>NUCLEOTIDE SEQUENCE [LARGE SCALE GENOMIC DNA]</scope>
    <source>
        <strain evidence="1 2">KCTC 42542</strain>
    </source>
</reference>
<dbReference type="RefSeq" id="WP_149814243.1">
    <property type="nucleotide sequence ID" value="NZ_VUKA01000032.1"/>
</dbReference>
<gene>
    <name evidence="1" type="ORF">F0Q34_20490</name>
</gene>
<evidence type="ECO:0000313" key="1">
    <source>
        <dbReference type="EMBL" id="KAA2211365.1"/>
    </source>
</evidence>
<proteinExistence type="predicted"/>
<name>A0A5B2TBD6_9PROT</name>
<dbReference type="EMBL" id="VUKA01000032">
    <property type="protein sequence ID" value="KAA2211365.1"/>
    <property type="molecule type" value="Genomic_DNA"/>
</dbReference>
<organism evidence="1 2">
    <name type="scientific">Teichococcus oryzae</name>
    <dbReference type="NCBI Taxonomy" id="1608942"/>
    <lineage>
        <taxon>Bacteria</taxon>
        <taxon>Pseudomonadati</taxon>
        <taxon>Pseudomonadota</taxon>
        <taxon>Alphaproteobacteria</taxon>
        <taxon>Acetobacterales</taxon>
        <taxon>Roseomonadaceae</taxon>
        <taxon>Roseomonas</taxon>
    </lineage>
</organism>
<sequence>MAAALEASGRYRVLRQVEPCAAVEPPPGTPIRTGLLIDLETTALDPAADEILEWTMLPFTCGLDGTLYAIGDGVQPATPALPADPARRSIA</sequence>
<protein>
    <recommendedName>
        <fullName evidence="3">3'-5' exonuclease</fullName>
    </recommendedName>
</protein>
<dbReference type="Proteomes" id="UP000322110">
    <property type="component" value="Unassembled WGS sequence"/>
</dbReference>
<keyword evidence="2" id="KW-1185">Reference proteome</keyword>
<evidence type="ECO:0000313" key="2">
    <source>
        <dbReference type="Proteomes" id="UP000322110"/>
    </source>
</evidence>
<dbReference type="OrthoDB" id="7427781at2"/>
<evidence type="ECO:0008006" key="3">
    <source>
        <dbReference type="Google" id="ProtNLM"/>
    </source>
</evidence>
<accession>A0A5B2TBD6</accession>
<comment type="caution">
    <text evidence="1">The sequence shown here is derived from an EMBL/GenBank/DDBJ whole genome shotgun (WGS) entry which is preliminary data.</text>
</comment>